<proteinExistence type="predicted"/>
<name>A0A540K3P6_MALBA</name>
<protein>
    <submittedName>
        <fullName evidence="2">Uncharacterized protein</fullName>
    </submittedName>
</protein>
<sequence length="63" mass="7014">MSHNRTPNSSIKHHSSSHHKSKEAIWKKSTSDSANKGKPKDGGGVTTRAKTLLTFWEKHNKSC</sequence>
<keyword evidence="3" id="KW-1185">Reference proteome</keyword>
<accession>A0A540K3P6</accession>
<gene>
    <name evidence="2" type="ORF">C1H46_045614</name>
</gene>
<dbReference type="AlphaFoldDB" id="A0A540K3P6"/>
<reference evidence="2 3" key="1">
    <citation type="journal article" date="2019" name="G3 (Bethesda)">
        <title>Sequencing of a Wild Apple (Malus baccata) Genome Unravels the Differences Between Cultivated and Wild Apple Species Regarding Disease Resistance and Cold Tolerance.</title>
        <authorList>
            <person name="Chen X."/>
        </authorList>
    </citation>
    <scope>NUCLEOTIDE SEQUENCE [LARGE SCALE GENOMIC DNA]</scope>
    <source>
        <strain evidence="3">cv. Shandingzi</strain>
        <tissue evidence="2">Leaves</tissue>
    </source>
</reference>
<dbReference type="EMBL" id="VIEB01007939">
    <property type="protein sequence ID" value="TQD68853.1"/>
    <property type="molecule type" value="Genomic_DNA"/>
</dbReference>
<organism evidence="2 3">
    <name type="scientific">Malus baccata</name>
    <name type="common">Siberian crab apple</name>
    <name type="synonym">Pyrus baccata</name>
    <dbReference type="NCBI Taxonomy" id="106549"/>
    <lineage>
        <taxon>Eukaryota</taxon>
        <taxon>Viridiplantae</taxon>
        <taxon>Streptophyta</taxon>
        <taxon>Embryophyta</taxon>
        <taxon>Tracheophyta</taxon>
        <taxon>Spermatophyta</taxon>
        <taxon>Magnoliopsida</taxon>
        <taxon>eudicotyledons</taxon>
        <taxon>Gunneridae</taxon>
        <taxon>Pentapetalae</taxon>
        <taxon>rosids</taxon>
        <taxon>fabids</taxon>
        <taxon>Rosales</taxon>
        <taxon>Rosaceae</taxon>
        <taxon>Amygdaloideae</taxon>
        <taxon>Maleae</taxon>
        <taxon>Malus</taxon>
    </lineage>
</organism>
<evidence type="ECO:0000313" key="2">
    <source>
        <dbReference type="EMBL" id="TQD68853.1"/>
    </source>
</evidence>
<feature type="compositionally biased region" description="Basic residues" evidence="1">
    <location>
        <begin position="11"/>
        <end position="21"/>
    </location>
</feature>
<evidence type="ECO:0000313" key="3">
    <source>
        <dbReference type="Proteomes" id="UP000315295"/>
    </source>
</evidence>
<dbReference type="Proteomes" id="UP000315295">
    <property type="component" value="Unassembled WGS sequence"/>
</dbReference>
<evidence type="ECO:0000256" key="1">
    <source>
        <dbReference type="SAM" id="MobiDB-lite"/>
    </source>
</evidence>
<comment type="caution">
    <text evidence="2">The sequence shown here is derived from an EMBL/GenBank/DDBJ whole genome shotgun (WGS) entry which is preliminary data.</text>
</comment>
<feature type="region of interest" description="Disordered" evidence="1">
    <location>
        <begin position="1"/>
        <end position="47"/>
    </location>
</feature>